<dbReference type="AlphaFoldDB" id="A0A3F2S3H8"/>
<accession>A0A3F2S3H8</accession>
<evidence type="ECO:0000256" key="2">
    <source>
        <dbReference type="SAM" id="SignalP"/>
    </source>
</evidence>
<dbReference type="Pfam" id="PF00188">
    <property type="entry name" value="CAP"/>
    <property type="match status" value="1"/>
</dbReference>
<protein>
    <recommendedName>
        <fullName evidence="3">SCP domain-containing protein</fullName>
    </recommendedName>
</protein>
<evidence type="ECO:0000313" key="4">
    <source>
        <dbReference type="EMBL" id="RLN49942.1"/>
    </source>
</evidence>
<dbReference type="SUPFAM" id="SSF55797">
    <property type="entry name" value="PR-1-like"/>
    <property type="match status" value="1"/>
</dbReference>
<sequence>MLATARSSVNLLLVVVGVISSANAVSNLRHTSRGLQTYTQSDEYQSQMLALVNKQRAAQGLSSLCLNSKLLSSSARHSDDMAKNNYMAHNGSDGSTMEERITEAGFIWTAVGENVAAGQEDVESVMTAWMNSPEHKANILGDYKMFGSAYAYNADTEYKHYWTQDFGTGDDETCESSSSDCSASSTTSDSADQTQQQVQQNDEVAGEASTTADTTAPITQETTAPATTTPTPATDAPTATTGAPTTDAPIATTTTPTTSGCK</sequence>
<keyword evidence="2" id="KW-0732">Signal</keyword>
<feature type="signal peptide" evidence="2">
    <location>
        <begin position="1"/>
        <end position="24"/>
    </location>
</feature>
<feature type="compositionally biased region" description="Low complexity" evidence="1">
    <location>
        <begin position="210"/>
        <end position="262"/>
    </location>
</feature>
<dbReference type="Gene3D" id="3.40.33.10">
    <property type="entry name" value="CAP"/>
    <property type="match status" value="1"/>
</dbReference>
<feature type="compositionally biased region" description="Low complexity" evidence="1">
    <location>
        <begin position="175"/>
        <end position="197"/>
    </location>
</feature>
<feature type="domain" description="SCP" evidence="3">
    <location>
        <begin position="49"/>
        <end position="166"/>
    </location>
</feature>
<dbReference type="EMBL" id="MBAD02002078">
    <property type="protein sequence ID" value="RLN49942.1"/>
    <property type="molecule type" value="Genomic_DNA"/>
</dbReference>
<feature type="chain" id="PRO_5033377587" description="SCP domain-containing protein" evidence="2">
    <location>
        <begin position="25"/>
        <end position="262"/>
    </location>
</feature>
<dbReference type="Proteomes" id="UP000284657">
    <property type="component" value="Unassembled WGS sequence"/>
</dbReference>
<dbReference type="InterPro" id="IPR014044">
    <property type="entry name" value="CAP_dom"/>
</dbReference>
<dbReference type="PANTHER" id="PTHR31157">
    <property type="entry name" value="SCP DOMAIN-CONTAINING PROTEIN"/>
    <property type="match status" value="1"/>
</dbReference>
<dbReference type="Proteomes" id="UP000277300">
    <property type="component" value="Unassembled WGS sequence"/>
</dbReference>
<feature type="region of interest" description="Disordered" evidence="1">
    <location>
        <begin position="169"/>
        <end position="262"/>
    </location>
</feature>
<evidence type="ECO:0000256" key="1">
    <source>
        <dbReference type="SAM" id="MobiDB-lite"/>
    </source>
</evidence>
<organism evidence="5 6">
    <name type="scientific">Phytophthora kernoviae</name>
    <dbReference type="NCBI Taxonomy" id="325452"/>
    <lineage>
        <taxon>Eukaryota</taxon>
        <taxon>Sar</taxon>
        <taxon>Stramenopiles</taxon>
        <taxon>Oomycota</taxon>
        <taxon>Peronosporomycetes</taxon>
        <taxon>Peronosporales</taxon>
        <taxon>Peronosporaceae</taxon>
        <taxon>Phytophthora</taxon>
    </lineage>
</organism>
<dbReference type="CDD" id="cd05379">
    <property type="entry name" value="CAP_bacterial"/>
    <property type="match status" value="1"/>
</dbReference>
<evidence type="ECO:0000313" key="5">
    <source>
        <dbReference type="EMBL" id="RLN68775.1"/>
    </source>
</evidence>
<evidence type="ECO:0000259" key="3">
    <source>
        <dbReference type="Pfam" id="PF00188"/>
    </source>
</evidence>
<dbReference type="PANTHER" id="PTHR31157:SF1">
    <property type="entry name" value="SCP DOMAIN-CONTAINING PROTEIN"/>
    <property type="match status" value="1"/>
</dbReference>
<name>A0A3F2S3H8_9STRA</name>
<gene>
    <name evidence="4" type="ORF">BBJ29_001694</name>
    <name evidence="5" type="ORF">BBP00_00000813</name>
</gene>
<reference evidence="6 7" key="1">
    <citation type="submission" date="2018-07" db="EMBL/GenBank/DDBJ databases">
        <title>Genome sequencing of oomycete isolates from Chile give support for New Zealand origin for Phytophthora kernoviae and make available the first Nothophytophthora sp. genome.</title>
        <authorList>
            <person name="Studholme D.J."/>
            <person name="Sanfuentes E."/>
            <person name="Panda P."/>
            <person name="Hill R."/>
            <person name="Sambles C."/>
            <person name="Grant M."/>
            <person name="Williams N.M."/>
            <person name="Mcdougal R.L."/>
        </authorList>
    </citation>
    <scope>NUCLEOTIDE SEQUENCE [LARGE SCALE GENOMIC DNA]</scope>
    <source>
        <strain evidence="5">Chile6</strain>
        <strain evidence="4">Chile7</strain>
    </source>
</reference>
<comment type="caution">
    <text evidence="5">The sequence shown here is derived from an EMBL/GenBank/DDBJ whole genome shotgun (WGS) entry which is preliminary data.</text>
</comment>
<evidence type="ECO:0000313" key="6">
    <source>
        <dbReference type="Proteomes" id="UP000277300"/>
    </source>
</evidence>
<evidence type="ECO:0000313" key="7">
    <source>
        <dbReference type="Proteomes" id="UP000284657"/>
    </source>
</evidence>
<dbReference type="EMBL" id="MBDO02000010">
    <property type="protein sequence ID" value="RLN68775.1"/>
    <property type="molecule type" value="Genomic_DNA"/>
</dbReference>
<dbReference type="InterPro" id="IPR035940">
    <property type="entry name" value="CAP_sf"/>
</dbReference>
<proteinExistence type="predicted"/>
<dbReference type="OrthoDB" id="568194at2759"/>